<comment type="similarity">
    <text evidence="1 4">Belongs to the eukaryotic ribosomal protein eS25 family.</text>
</comment>
<dbReference type="FunFam" id="3.30.63.20:FF:000001">
    <property type="entry name" value="40S ribosomal protein S25"/>
    <property type="match status" value="1"/>
</dbReference>
<keyword evidence="3 4" id="KW-0687">Ribonucleoprotein</keyword>
<dbReference type="GO" id="GO:1990904">
    <property type="term" value="C:ribonucleoprotein complex"/>
    <property type="evidence" value="ECO:0007669"/>
    <property type="project" value="UniProtKB-KW"/>
</dbReference>
<dbReference type="GO" id="GO:0005840">
    <property type="term" value="C:ribosome"/>
    <property type="evidence" value="ECO:0007669"/>
    <property type="project" value="UniProtKB-KW"/>
</dbReference>
<dbReference type="EMBL" id="JAPQKS010000005">
    <property type="protein sequence ID" value="KAJ5226440.1"/>
    <property type="molecule type" value="Genomic_DNA"/>
</dbReference>
<reference evidence="6" key="1">
    <citation type="submission" date="2022-11" db="EMBL/GenBank/DDBJ databases">
        <authorList>
            <person name="Petersen C."/>
        </authorList>
    </citation>
    <scope>NUCLEOTIDE SEQUENCE</scope>
    <source>
        <strain evidence="6">IBT 19713</strain>
    </source>
</reference>
<dbReference type="PANTHER" id="PTHR12850">
    <property type="entry name" value="40S RIBOSOMAL PROTEIN S25"/>
    <property type="match status" value="1"/>
</dbReference>
<protein>
    <recommendedName>
        <fullName evidence="4">40S ribosomal protein S25</fullName>
    </recommendedName>
</protein>
<keyword evidence="2 4" id="KW-0689">Ribosomal protein</keyword>
<dbReference type="Gene3D" id="3.30.63.20">
    <property type="match status" value="1"/>
</dbReference>
<reference evidence="6" key="2">
    <citation type="journal article" date="2023" name="IMA Fungus">
        <title>Comparative genomic study of the Penicillium genus elucidates a diverse pangenome and 15 lateral gene transfer events.</title>
        <authorList>
            <person name="Petersen C."/>
            <person name="Sorensen T."/>
            <person name="Nielsen M.R."/>
            <person name="Sondergaard T.E."/>
            <person name="Sorensen J.L."/>
            <person name="Fitzpatrick D.A."/>
            <person name="Frisvad J.C."/>
            <person name="Nielsen K.L."/>
        </authorList>
    </citation>
    <scope>NUCLEOTIDE SEQUENCE</scope>
    <source>
        <strain evidence="6">IBT 19713</strain>
    </source>
</reference>
<dbReference type="InterPro" id="IPR004977">
    <property type="entry name" value="Ribosomal_eS25"/>
</dbReference>
<evidence type="ECO:0000313" key="6">
    <source>
        <dbReference type="EMBL" id="KAJ5226440.1"/>
    </source>
</evidence>
<evidence type="ECO:0000256" key="2">
    <source>
        <dbReference type="ARBA" id="ARBA00022980"/>
    </source>
</evidence>
<evidence type="ECO:0000256" key="3">
    <source>
        <dbReference type="ARBA" id="ARBA00023274"/>
    </source>
</evidence>
<evidence type="ECO:0000256" key="1">
    <source>
        <dbReference type="ARBA" id="ARBA00009106"/>
    </source>
</evidence>
<dbReference type="RefSeq" id="XP_058329851.1">
    <property type="nucleotide sequence ID" value="XM_058476961.1"/>
</dbReference>
<comment type="caution">
    <text evidence="6">The sequence shown here is derived from an EMBL/GenBank/DDBJ whole genome shotgun (WGS) entry which is preliminary data.</text>
</comment>
<feature type="compositionally biased region" description="Basic residues" evidence="5">
    <location>
        <begin position="10"/>
        <end position="19"/>
    </location>
</feature>
<evidence type="ECO:0000313" key="7">
    <source>
        <dbReference type="Proteomes" id="UP001150941"/>
    </source>
</evidence>
<dbReference type="Pfam" id="PF03297">
    <property type="entry name" value="Ribosomal_S25"/>
    <property type="match status" value="1"/>
</dbReference>
<sequence>MAPAASTGGKKQKKKWSKGKVKDKAKHEVVLEKTVAEKLNKDVQSYRLITVSTLVDRHKINGSLARAVLNDLEERGVIKKVVGHNTLNIYTRAVTAE</sequence>
<organism evidence="6 7">
    <name type="scientific">Penicillium chermesinum</name>
    <dbReference type="NCBI Taxonomy" id="63820"/>
    <lineage>
        <taxon>Eukaryota</taxon>
        <taxon>Fungi</taxon>
        <taxon>Dikarya</taxon>
        <taxon>Ascomycota</taxon>
        <taxon>Pezizomycotina</taxon>
        <taxon>Eurotiomycetes</taxon>
        <taxon>Eurotiomycetidae</taxon>
        <taxon>Eurotiales</taxon>
        <taxon>Aspergillaceae</taxon>
        <taxon>Penicillium</taxon>
    </lineage>
</organism>
<evidence type="ECO:0000256" key="5">
    <source>
        <dbReference type="SAM" id="MobiDB-lite"/>
    </source>
</evidence>
<evidence type="ECO:0000256" key="4">
    <source>
        <dbReference type="RuleBase" id="RU366057"/>
    </source>
</evidence>
<dbReference type="AlphaFoldDB" id="A0A9W9NUI9"/>
<dbReference type="GeneID" id="83204264"/>
<dbReference type="OrthoDB" id="10263513at2759"/>
<name>A0A9W9NUI9_9EURO</name>
<feature type="region of interest" description="Disordered" evidence="5">
    <location>
        <begin position="1"/>
        <end position="25"/>
    </location>
</feature>
<gene>
    <name evidence="6" type="ORF">N7468_007665</name>
</gene>
<accession>A0A9W9NUI9</accession>
<proteinExistence type="inferred from homology"/>
<keyword evidence="7" id="KW-1185">Reference proteome</keyword>
<dbReference type="Proteomes" id="UP001150941">
    <property type="component" value="Unassembled WGS sequence"/>
</dbReference>